<name>A0A5C3KKV5_COPMA</name>
<feature type="non-terminal residue" evidence="1">
    <location>
        <position position="108"/>
    </location>
</feature>
<dbReference type="EMBL" id="ML210285">
    <property type="protein sequence ID" value="TFK20880.1"/>
    <property type="molecule type" value="Genomic_DNA"/>
</dbReference>
<dbReference type="AlphaFoldDB" id="A0A5C3KKV5"/>
<dbReference type="Proteomes" id="UP000307440">
    <property type="component" value="Unassembled WGS sequence"/>
</dbReference>
<sequence>NVLIIWADATKKEEVCYKAKDGLVFRLDSSNTMKCGDTHNQQPLVPPLMRKTRSKEASITFTDLTLRDVHFAVQALIMDFDKMWFKVAFRTHVSVQLYSCEQWETSIA</sequence>
<dbReference type="STRING" id="230819.A0A5C3KKV5"/>
<evidence type="ECO:0000313" key="1">
    <source>
        <dbReference type="EMBL" id="TFK20880.1"/>
    </source>
</evidence>
<organism evidence="1 2">
    <name type="scientific">Coprinopsis marcescibilis</name>
    <name type="common">Agaric fungus</name>
    <name type="synonym">Psathyrella marcescibilis</name>
    <dbReference type="NCBI Taxonomy" id="230819"/>
    <lineage>
        <taxon>Eukaryota</taxon>
        <taxon>Fungi</taxon>
        <taxon>Dikarya</taxon>
        <taxon>Basidiomycota</taxon>
        <taxon>Agaricomycotina</taxon>
        <taxon>Agaricomycetes</taxon>
        <taxon>Agaricomycetidae</taxon>
        <taxon>Agaricales</taxon>
        <taxon>Agaricineae</taxon>
        <taxon>Psathyrellaceae</taxon>
        <taxon>Coprinopsis</taxon>
    </lineage>
</organism>
<proteinExistence type="predicted"/>
<protein>
    <submittedName>
        <fullName evidence="1">Uncharacterized protein</fullName>
    </submittedName>
</protein>
<reference evidence="1 2" key="1">
    <citation type="journal article" date="2019" name="Nat. Ecol. Evol.">
        <title>Megaphylogeny resolves global patterns of mushroom evolution.</title>
        <authorList>
            <person name="Varga T."/>
            <person name="Krizsan K."/>
            <person name="Foldi C."/>
            <person name="Dima B."/>
            <person name="Sanchez-Garcia M."/>
            <person name="Sanchez-Ramirez S."/>
            <person name="Szollosi G.J."/>
            <person name="Szarkandi J.G."/>
            <person name="Papp V."/>
            <person name="Albert L."/>
            <person name="Andreopoulos W."/>
            <person name="Angelini C."/>
            <person name="Antonin V."/>
            <person name="Barry K.W."/>
            <person name="Bougher N.L."/>
            <person name="Buchanan P."/>
            <person name="Buyck B."/>
            <person name="Bense V."/>
            <person name="Catcheside P."/>
            <person name="Chovatia M."/>
            <person name="Cooper J."/>
            <person name="Damon W."/>
            <person name="Desjardin D."/>
            <person name="Finy P."/>
            <person name="Geml J."/>
            <person name="Haridas S."/>
            <person name="Hughes K."/>
            <person name="Justo A."/>
            <person name="Karasinski D."/>
            <person name="Kautmanova I."/>
            <person name="Kiss B."/>
            <person name="Kocsube S."/>
            <person name="Kotiranta H."/>
            <person name="LaButti K.M."/>
            <person name="Lechner B.E."/>
            <person name="Liimatainen K."/>
            <person name="Lipzen A."/>
            <person name="Lukacs Z."/>
            <person name="Mihaltcheva S."/>
            <person name="Morgado L.N."/>
            <person name="Niskanen T."/>
            <person name="Noordeloos M.E."/>
            <person name="Ohm R.A."/>
            <person name="Ortiz-Santana B."/>
            <person name="Ovrebo C."/>
            <person name="Racz N."/>
            <person name="Riley R."/>
            <person name="Savchenko A."/>
            <person name="Shiryaev A."/>
            <person name="Soop K."/>
            <person name="Spirin V."/>
            <person name="Szebenyi C."/>
            <person name="Tomsovsky M."/>
            <person name="Tulloss R.E."/>
            <person name="Uehling J."/>
            <person name="Grigoriev I.V."/>
            <person name="Vagvolgyi C."/>
            <person name="Papp T."/>
            <person name="Martin F.M."/>
            <person name="Miettinen O."/>
            <person name="Hibbett D.S."/>
            <person name="Nagy L.G."/>
        </authorList>
    </citation>
    <scope>NUCLEOTIDE SEQUENCE [LARGE SCALE GENOMIC DNA]</scope>
    <source>
        <strain evidence="1 2">CBS 121175</strain>
    </source>
</reference>
<dbReference type="OrthoDB" id="3268838at2759"/>
<keyword evidence="2" id="KW-1185">Reference proteome</keyword>
<evidence type="ECO:0000313" key="2">
    <source>
        <dbReference type="Proteomes" id="UP000307440"/>
    </source>
</evidence>
<accession>A0A5C3KKV5</accession>
<gene>
    <name evidence="1" type="ORF">FA15DRAFT_560850</name>
</gene>
<feature type="non-terminal residue" evidence="1">
    <location>
        <position position="1"/>
    </location>
</feature>